<feature type="chain" id="PRO_5005846942" evidence="3">
    <location>
        <begin position="18"/>
        <end position="469"/>
    </location>
</feature>
<protein>
    <submittedName>
        <fullName evidence="4">Uncharacterized protein</fullName>
    </submittedName>
</protein>
<dbReference type="Proteomes" id="UP000037923">
    <property type="component" value="Unassembled WGS sequence"/>
</dbReference>
<feature type="signal peptide" evidence="3">
    <location>
        <begin position="1"/>
        <end position="17"/>
    </location>
</feature>
<dbReference type="RefSeq" id="XP_015662870.1">
    <property type="nucleotide sequence ID" value="XM_015799392.1"/>
</dbReference>
<reference evidence="4 5" key="1">
    <citation type="submission" date="2015-07" db="EMBL/GenBank/DDBJ databases">
        <title>High-quality genome of monoxenous trypanosomatid Leptomonas pyrrhocoris.</title>
        <authorList>
            <person name="Flegontov P."/>
            <person name="Butenko A."/>
            <person name="Firsov S."/>
            <person name="Vlcek C."/>
            <person name="Logacheva M.D."/>
            <person name="Field M."/>
            <person name="Filatov D."/>
            <person name="Flegontova O."/>
            <person name="Gerasimov E."/>
            <person name="Jackson A.P."/>
            <person name="Kelly S."/>
            <person name="Opperdoes F."/>
            <person name="O'Reilly A."/>
            <person name="Votypka J."/>
            <person name="Yurchenko V."/>
            <person name="Lukes J."/>
        </authorList>
    </citation>
    <scope>NUCLEOTIDE SEQUENCE [LARGE SCALE GENOMIC DNA]</scope>
    <source>
        <strain evidence="4">H10</strain>
    </source>
</reference>
<evidence type="ECO:0000256" key="1">
    <source>
        <dbReference type="SAM" id="Coils"/>
    </source>
</evidence>
<dbReference type="EMBL" id="LGTL01000003">
    <property type="protein sequence ID" value="KPA84431.1"/>
    <property type="molecule type" value="Genomic_DNA"/>
</dbReference>
<dbReference type="OMA" id="PNVQRCE"/>
<feature type="coiled-coil region" evidence="1">
    <location>
        <begin position="238"/>
        <end position="272"/>
    </location>
</feature>
<keyword evidence="3" id="KW-0732">Signal</keyword>
<evidence type="ECO:0000313" key="5">
    <source>
        <dbReference type="Proteomes" id="UP000037923"/>
    </source>
</evidence>
<gene>
    <name evidence="4" type="ORF">ABB37_02405</name>
</gene>
<feature type="region of interest" description="Disordered" evidence="2">
    <location>
        <begin position="380"/>
        <end position="400"/>
    </location>
</feature>
<accession>A0A0N0DYS6</accession>
<sequence length="469" mass="52520">MLRRGWRLLARTLVADASLVALPPTVRRCDVFRSVVSLEEEEQIYAELGRVLQREGQTVVWEGSTPQDKVIKHIYLEMFGTEKEFTEVKNWQKKEVRRLPGLLWSPTLLRVLGEVAPPLLGTMPDTARVVEHEIPGYEMHVEHPTVGTAFLYLNLLCDTVMDFDDESTGRYGQAFLPSRSLMCVSGEARWGFRFGERTEELHTFTSRSGARRRVETDLRLSVQMWKLSPNLLDCRVLQERLEESIAMAGQRLAEETAERRAAEKDRAEAIEALTPPNVQTPTLTTGSAVQRPADSFLAAALASASGTGLLGGDLAHAQGSGGSTALGDRKTGKKSMSDIRQDYGQYKQQFANVYGILQDMKVMQDSGQPINDMWLKKKMTESSQIDPEKDREDGFDPENIEGTWDTVDAKARFYKAKLKTMDYDGTAFLNSRMPDISKDAPLDMRATISKMAPHVKDGEKILASLPNTK</sequence>
<proteinExistence type="predicted"/>
<organism evidence="4 5">
    <name type="scientific">Leptomonas pyrrhocoris</name>
    <name type="common">Firebug parasite</name>
    <dbReference type="NCBI Taxonomy" id="157538"/>
    <lineage>
        <taxon>Eukaryota</taxon>
        <taxon>Discoba</taxon>
        <taxon>Euglenozoa</taxon>
        <taxon>Kinetoplastea</taxon>
        <taxon>Metakinetoplastina</taxon>
        <taxon>Trypanosomatida</taxon>
        <taxon>Trypanosomatidae</taxon>
        <taxon>Leishmaniinae</taxon>
        <taxon>Leptomonas</taxon>
    </lineage>
</organism>
<dbReference type="AlphaFoldDB" id="A0A0N0DYS6"/>
<evidence type="ECO:0000256" key="3">
    <source>
        <dbReference type="SAM" id="SignalP"/>
    </source>
</evidence>
<name>A0A0N0DYS6_LEPPY</name>
<comment type="caution">
    <text evidence="4">The sequence shown here is derived from an EMBL/GenBank/DDBJ whole genome shotgun (WGS) entry which is preliminary data.</text>
</comment>
<dbReference type="InterPro" id="IPR037151">
    <property type="entry name" value="AlkB-like_sf"/>
</dbReference>
<dbReference type="OrthoDB" id="271595at2759"/>
<dbReference type="VEuPathDB" id="TriTrypDB:LpyrH10_03_5560"/>
<dbReference type="Gene3D" id="2.60.120.590">
    <property type="entry name" value="Alpha-ketoglutarate-dependent dioxygenase AlkB-like"/>
    <property type="match status" value="1"/>
</dbReference>
<keyword evidence="1" id="KW-0175">Coiled coil</keyword>
<keyword evidence="5" id="KW-1185">Reference proteome</keyword>
<evidence type="ECO:0000313" key="4">
    <source>
        <dbReference type="EMBL" id="KPA84431.1"/>
    </source>
</evidence>
<dbReference type="GeneID" id="26902700"/>
<feature type="compositionally biased region" description="Basic and acidic residues" evidence="2">
    <location>
        <begin position="380"/>
        <end position="394"/>
    </location>
</feature>
<evidence type="ECO:0000256" key="2">
    <source>
        <dbReference type="SAM" id="MobiDB-lite"/>
    </source>
</evidence>